<dbReference type="PANTHER" id="PTHR47816:SF4">
    <property type="entry name" value="RIBOSOMAL RNA SMALL SUBUNIT METHYLTRANSFERASE C"/>
    <property type="match status" value="1"/>
</dbReference>
<dbReference type="SUPFAM" id="SSF53335">
    <property type="entry name" value="S-adenosyl-L-methionine-dependent methyltransferases"/>
    <property type="match status" value="1"/>
</dbReference>
<dbReference type="Gene3D" id="3.40.50.150">
    <property type="entry name" value="Vaccinia Virus protein VP39"/>
    <property type="match status" value="1"/>
</dbReference>
<feature type="domain" description="Methyltransferase small" evidence="3">
    <location>
        <begin position="81"/>
        <end position="246"/>
    </location>
</feature>
<dbReference type="InterPro" id="IPR046977">
    <property type="entry name" value="RsmC/RlmG"/>
</dbReference>
<keyword evidence="2 4" id="KW-0808">Transferase</keyword>
<dbReference type="InterPro" id="IPR029063">
    <property type="entry name" value="SAM-dependent_MTases_sf"/>
</dbReference>
<protein>
    <submittedName>
        <fullName evidence="4">Methyltransferase small domain-containing protein</fullName>
    </submittedName>
</protein>
<dbReference type="AlphaFoldDB" id="A0A1G6LPU7"/>
<dbReference type="GO" id="GO:0032259">
    <property type="term" value="P:methylation"/>
    <property type="evidence" value="ECO:0007669"/>
    <property type="project" value="UniProtKB-KW"/>
</dbReference>
<dbReference type="InterPro" id="IPR007848">
    <property type="entry name" value="Small_mtfrase_dom"/>
</dbReference>
<evidence type="ECO:0000256" key="2">
    <source>
        <dbReference type="ARBA" id="ARBA00022679"/>
    </source>
</evidence>
<accession>A0A1G6LPU7</accession>
<organism evidence="4 5">
    <name type="scientific">Geotoga petraea</name>
    <dbReference type="NCBI Taxonomy" id="28234"/>
    <lineage>
        <taxon>Bacteria</taxon>
        <taxon>Thermotogati</taxon>
        <taxon>Thermotogota</taxon>
        <taxon>Thermotogae</taxon>
        <taxon>Petrotogales</taxon>
        <taxon>Petrotogaceae</taxon>
        <taxon>Geotoga</taxon>
    </lineage>
</organism>
<gene>
    <name evidence="4" type="ORF">SAMN04488588_1091</name>
</gene>
<dbReference type="GO" id="GO:0008757">
    <property type="term" value="F:S-adenosylmethionine-dependent methyltransferase activity"/>
    <property type="evidence" value="ECO:0007669"/>
    <property type="project" value="InterPro"/>
</dbReference>
<dbReference type="CDD" id="cd02440">
    <property type="entry name" value="AdoMet_MTases"/>
    <property type="match status" value="1"/>
</dbReference>
<evidence type="ECO:0000313" key="5">
    <source>
        <dbReference type="Proteomes" id="UP000199322"/>
    </source>
</evidence>
<dbReference type="STRING" id="28234.SAMN04488588_1091"/>
<sequence length="252" mass="28994">MSKNRKDKKQKREDVQILGPEDLAHLDVDEVLDLVDKKALKKNKEKKKTQKPDKFEHYYTKNPTSELTTKILNLKLKNDHEYTFEAPSGVYGKKRVDRATIALIENMEMDGRRILDIGCGYGVIGITIKKEFPTTEVFMSDINKRAVDYAGKNAKDNNADIEIRHGYLFEPWEEEKFDMIVSNPPIVAGKEVWMKLVEQSKDHLNENGTLQLVAFHNKGGKRIMEYMKEIFGNSKVIAKDGGVRLYKSVKED</sequence>
<proteinExistence type="predicted"/>
<name>A0A1G6LPU7_9BACT</name>
<evidence type="ECO:0000259" key="3">
    <source>
        <dbReference type="Pfam" id="PF05175"/>
    </source>
</evidence>
<dbReference type="Pfam" id="PF05175">
    <property type="entry name" value="MTS"/>
    <property type="match status" value="1"/>
</dbReference>
<dbReference type="Proteomes" id="UP000199322">
    <property type="component" value="Unassembled WGS sequence"/>
</dbReference>
<keyword evidence="1 4" id="KW-0489">Methyltransferase</keyword>
<dbReference type="PANTHER" id="PTHR47816">
    <property type="entry name" value="RIBOSOMAL RNA SMALL SUBUNIT METHYLTRANSFERASE C"/>
    <property type="match status" value="1"/>
</dbReference>
<dbReference type="EMBL" id="FMYV01000004">
    <property type="protein sequence ID" value="SDC44716.1"/>
    <property type="molecule type" value="Genomic_DNA"/>
</dbReference>
<evidence type="ECO:0000313" key="4">
    <source>
        <dbReference type="EMBL" id="SDC44716.1"/>
    </source>
</evidence>
<reference evidence="4 5" key="1">
    <citation type="submission" date="2016-10" db="EMBL/GenBank/DDBJ databases">
        <authorList>
            <person name="de Groot N.N."/>
        </authorList>
    </citation>
    <scope>NUCLEOTIDE SEQUENCE [LARGE SCALE GENOMIC DNA]</scope>
    <source>
        <strain evidence="4 5">WG14</strain>
    </source>
</reference>
<keyword evidence="5" id="KW-1185">Reference proteome</keyword>
<evidence type="ECO:0000256" key="1">
    <source>
        <dbReference type="ARBA" id="ARBA00022603"/>
    </source>
</evidence>